<sequence length="167" mass="17676">MDFMYQRTTTTADLSTLPPAIEAALRTYADEHQLQVTDDLPAWVTRSLNPTATSFLGKIFKRRANPTDPDSEHQTLVVLHPTHLIVVVSGAERGVSTLSVPLALASIRDRRMPPAGGGSEVAEGGFTVGGPLGGDGRQGDFFVGIGPPAGERCRDAVRTAISAAKNP</sequence>
<dbReference type="AlphaFoldDB" id="A0A7D7R4P2"/>
<dbReference type="EMBL" id="CP059491">
    <property type="protein sequence ID" value="QMT02892.1"/>
    <property type="molecule type" value="Genomic_DNA"/>
</dbReference>
<dbReference type="RefSeq" id="WP_188329975.1">
    <property type="nucleotide sequence ID" value="NZ_CP059491.1"/>
</dbReference>
<reference evidence="2" key="1">
    <citation type="submission" date="2020-07" db="EMBL/GenBank/DDBJ databases">
        <title>novel species isolated from the respiratory tract of Marmot.</title>
        <authorList>
            <person name="Zhang G."/>
        </authorList>
    </citation>
    <scope>NUCLEOTIDE SEQUENCE [LARGE SCALE GENOMIC DNA]</scope>
    <source>
        <strain evidence="2">686</strain>
    </source>
</reference>
<protein>
    <submittedName>
        <fullName evidence="1">Uncharacterized protein</fullName>
    </submittedName>
</protein>
<evidence type="ECO:0000313" key="1">
    <source>
        <dbReference type="EMBL" id="QMT02892.1"/>
    </source>
</evidence>
<keyword evidence="2" id="KW-1185">Reference proteome</keyword>
<dbReference type="Proteomes" id="UP000515663">
    <property type="component" value="Chromosome"/>
</dbReference>
<name>A0A7D7R4P2_9ACTN</name>
<organism evidence="1 2">
    <name type="scientific">Gordonia jinghuaiqii</name>
    <dbReference type="NCBI Taxonomy" id="2758710"/>
    <lineage>
        <taxon>Bacteria</taxon>
        <taxon>Bacillati</taxon>
        <taxon>Actinomycetota</taxon>
        <taxon>Actinomycetes</taxon>
        <taxon>Mycobacteriales</taxon>
        <taxon>Gordoniaceae</taxon>
        <taxon>Gordonia</taxon>
    </lineage>
</organism>
<dbReference type="KEGG" id="gji:H1R19_07145"/>
<accession>A0A7D7R4P2</accession>
<evidence type="ECO:0000313" key="2">
    <source>
        <dbReference type="Proteomes" id="UP000515663"/>
    </source>
</evidence>
<proteinExistence type="predicted"/>
<gene>
    <name evidence="1" type="ORF">H1R19_07145</name>
</gene>